<sequence>MPREGIFENMTMIELWDFTRISERMKDFVEEQVHIANVQLVIHIDDAIAFEFFSTTDGKKVCSFTAEPTVILDEEDSLFHQNIGRFQDVPSAYLEPIEGNDDDTPMMGTYWDDYLIGGKALFKELDEIFHMPIKHVLVDMMKTGGLIRGAVEWINQLSERIPEIMIRGSQENGRFMWIMDALKPKGRLIFKFDGEEDPQTHELDVRISDSNWVRPYHFNSWRSAIKMTMLESTMTAQEIREVLVQIKQGLFKNLVLVMIYFRGPFRNGGCLDDVNATMDERFRWHFDCDNGDKAILTFTHVDAIIDADGIQIEFVKKINNALETIQENA</sequence>
<dbReference type="HOGENOM" id="CLU_845258_0_0_1"/>
<accession>G0NTS2</accession>
<evidence type="ECO:0000313" key="2">
    <source>
        <dbReference type="Proteomes" id="UP000008068"/>
    </source>
</evidence>
<keyword evidence="2" id="KW-1185">Reference proteome</keyword>
<reference evidence="2" key="1">
    <citation type="submission" date="2011-07" db="EMBL/GenBank/DDBJ databases">
        <authorList>
            <consortium name="Caenorhabditis brenneri Sequencing and Analysis Consortium"/>
            <person name="Wilson R.K."/>
        </authorList>
    </citation>
    <scope>NUCLEOTIDE SEQUENCE [LARGE SCALE GENOMIC DNA]</scope>
    <source>
        <strain evidence="2">PB2801</strain>
    </source>
</reference>
<name>G0NTS2_CAEBE</name>
<organism evidence="2">
    <name type="scientific">Caenorhabditis brenneri</name>
    <name type="common">Nematode worm</name>
    <dbReference type="NCBI Taxonomy" id="135651"/>
    <lineage>
        <taxon>Eukaryota</taxon>
        <taxon>Metazoa</taxon>
        <taxon>Ecdysozoa</taxon>
        <taxon>Nematoda</taxon>
        <taxon>Chromadorea</taxon>
        <taxon>Rhabditida</taxon>
        <taxon>Rhabditina</taxon>
        <taxon>Rhabditomorpha</taxon>
        <taxon>Rhabditoidea</taxon>
        <taxon>Rhabditidae</taxon>
        <taxon>Peloderinae</taxon>
        <taxon>Caenorhabditis</taxon>
    </lineage>
</organism>
<dbReference type="AlphaFoldDB" id="G0NTS2"/>
<proteinExistence type="predicted"/>
<dbReference type="InParanoid" id="G0NTS2"/>
<protein>
    <recommendedName>
        <fullName evidence="3">F-box associated domain-containing protein</fullName>
    </recommendedName>
</protein>
<dbReference type="EMBL" id="GL379945">
    <property type="protein sequence ID" value="EGT37317.1"/>
    <property type="molecule type" value="Genomic_DNA"/>
</dbReference>
<dbReference type="Proteomes" id="UP000008068">
    <property type="component" value="Unassembled WGS sequence"/>
</dbReference>
<evidence type="ECO:0008006" key="3">
    <source>
        <dbReference type="Google" id="ProtNLM"/>
    </source>
</evidence>
<evidence type="ECO:0000313" key="1">
    <source>
        <dbReference type="EMBL" id="EGT37317.1"/>
    </source>
</evidence>
<gene>
    <name evidence="1" type="ORF">CAEBREN_11136</name>
</gene>